<dbReference type="EMBL" id="CYZA01000020">
    <property type="protein sequence ID" value="CUO40268.1"/>
    <property type="molecule type" value="Genomic_DNA"/>
</dbReference>
<dbReference type="PANTHER" id="PTHR35336:SF5">
    <property type="entry name" value="ADENOSYLCOBINAMIDE AMIDOHYDROLASE"/>
    <property type="match status" value="1"/>
</dbReference>
<keyword evidence="1" id="KW-0378">Hydrolase</keyword>
<dbReference type="RefSeq" id="WP_055054035.1">
    <property type="nucleotide sequence ID" value="NZ_CYZA01000020.1"/>
</dbReference>
<evidence type="ECO:0000313" key="2">
    <source>
        <dbReference type="Proteomes" id="UP000095447"/>
    </source>
</evidence>
<dbReference type="Proteomes" id="UP000095447">
    <property type="component" value="Unassembled WGS sequence"/>
</dbReference>
<dbReference type="AlphaFoldDB" id="A0A174EUB2"/>
<dbReference type="InterPro" id="IPR052209">
    <property type="entry name" value="CbiZ"/>
</dbReference>
<dbReference type="PANTHER" id="PTHR35336">
    <property type="entry name" value="ADENOSYLCOBINAMIDE AMIDOHYDROLASE"/>
    <property type="match status" value="1"/>
</dbReference>
<accession>A0A174EUB2</accession>
<dbReference type="Pfam" id="PF01955">
    <property type="entry name" value="CbiZ"/>
    <property type="match status" value="1"/>
</dbReference>
<protein>
    <submittedName>
        <fullName evidence="1">Adenosylcobinamide amidohydrolase</fullName>
    </submittedName>
</protein>
<dbReference type="InterPro" id="IPR002808">
    <property type="entry name" value="AdoCbi_amidolase"/>
</dbReference>
<sequence>MNDIFTYSQKNGSTIFTFPGRTKVLSTSPLNGGITTHLTHALNINCMNGDYECEMLGDTYEKDLMVHAQRLEINPQTATALSTAAWTELCAVETLRHQELSVTAAVTGGIDSNGMCPGDPSSYCEHNGFYEMLPPGTINIFVYINQNLTDAAIGRALMLCSEAKAAAVSHLLLGSCYSEEIATGSGTDGTVIAACMDGKTTLTDASGHSKLGELIGRTVSTAVTQALLKQTAASGARQFQVLIRTARYGITPGIMWDFYKEHQSFFNTWNVCFEKASALEDVFLSRNRNSNLVLCVSLYLHLMDQLRWGLIMEPEGIREGKRLLLYGLYCGPDTFLASCYPAGVWDNEEIKGFSLRELLMYILLFYFSVQS</sequence>
<gene>
    <name evidence="1" type="ORF">ERS852395_02929</name>
</gene>
<proteinExistence type="predicted"/>
<dbReference type="GO" id="GO:0016787">
    <property type="term" value="F:hydrolase activity"/>
    <property type="evidence" value="ECO:0007669"/>
    <property type="project" value="UniProtKB-KW"/>
</dbReference>
<evidence type="ECO:0000313" key="1">
    <source>
        <dbReference type="EMBL" id="CUO40268.1"/>
    </source>
</evidence>
<reference evidence="1 2" key="1">
    <citation type="submission" date="2015-09" db="EMBL/GenBank/DDBJ databases">
        <authorList>
            <consortium name="Pathogen Informatics"/>
        </authorList>
    </citation>
    <scope>NUCLEOTIDE SEQUENCE [LARGE SCALE GENOMIC DNA]</scope>
    <source>
        <strain evidence="1 2">2789STDY5608838</strain>
    </source>
</reference>
<name>A0A174EUB2_9FIRM</name>
<organism evidence="1 2">
    <name type="scientific">Blautia obeum</name>
    <dbReference type="NCBI Taxonomy" id="40520"/>
    <lineage>
        <taxon>Bacteria</taxon>
        <taxon>Bacillati</taxon>
        <taxon>Bacillota</taxon>
        <taxon>Clostridia</taxon>
        <taxon>Lachnospirales</taxon>
        <taxon>Lachnospiraceae</taxon>
        <taxon>Blautia</taxon>
    </lineage>
</organism>